<dbReference type="EMBL" id="JACHWB010000005">
    <property type="protein sequence ID" value="MBB3020660.1"/>
    <property type="molecule type" value="Genomic_DNA"/>
</dbReference>
<evidence type="ECO:0000313" key="2">
    <source>
        <dbReference type="Proteomes" id="UP000532010"/>
    </source>
</evidence>
<comment type="caution">
    <text evidence="1">The sequence shown here is derived from an EMBL/GenBank/DDBJ whole genome shotgun (WGS) entry which is preliminary data.</text>
</comment>
<evidence type="ECO:0000313" key="1">
    <source>
        <dbReference type="EMBL" id="MBB3020660.1"/>
    </source>
</evidence>
<sequence>MQTILLTDLICECALSGKSKALKPNQDKAFRVIFNRRAESKVRTQMLTVAKKGTSK</sequence>
<name>A0A7W4YXM3_9HYPH</name>
<organism evidence="1 2">
    <name type="scientific">Microvirga lupini</name>
    <dbReference type="NCBI Taxonomy" id="420324"/>
    <lineage>
        <taxon>Bacteria</taxon>
        <taxon>Pseudomonadati</taxon>
        <taxon>Pseudomonadota</taxon>
        <taxon>Alphaproteobacteria</taxon>
        <taxon>Hyphomicrobiales</taxon>
        <taxon>Methylobacteriaceae</taxon>
        <taxon>Microvirga</taxon>
    </lineage>
</organism>
<proteinExistence type="predicted"/>
<reference evidence="1 2" key="1">
    <citation type="submission" date="2020-08" db="EMBL/GenBank/DDBJ databases">
        <title>The Agave Microbiome: Exploring the role of microbial communities in plant adaptations to desert environments.</title>
        <authorList>
            <person name="Partida-Martinez L.P."/>
        </authorList>
    </citation>
    <scope>NUCLEOTIDE SEQUENCE [LARGE SCALE GENOMIC DNA]</scope>
    <source>
        <strain evidence="1 2">AT3.9</strain>
    </source>
</reference>
<dbReference type="Proteomes" id="UP000532010">
    <property type="component" value="Unassembled WGS sequence"/>
</dbReference>
<dbReference type="AlphaFoldDB" id="A0A7W4YXM3"/>
<accession>A0A7W4YXM3</accession>
<protein>
    <submittedName>
        <fullName evidence="1">Uncharacterized protein</fullName>
    </submittedName>
</protein>
<keyword evidence="2" id="KW-1185">Reference proteome</keyword>
<gene>
    <name evidence="1" type="ORF">FHR70_003746</name>
</gene>